<dbReference type="GO" id="GO:0006627">
    <property type="term" value="P:protein processing involved in protein targeting to mitochondrion"/>
    <property type="evidence" value="ECO:0007669"/>
    <property type="project" value="TreeGrafter"/>
</dbReference>
<sequence>MLKLSCRSLVPRRCVTGVVRFFTVGETGTGGAPPITKVSLSKPVSWLPQPVYATASTTPSATKVTTLENGLRSTKNLSREQIMTTFEKLGGICDCQSSRDTFIYAASVESKGMIDALEVLSEVILRPQLLQEEITDARMAVTFDLEDLQLRPEKDTLLMEMIHAAAFRDNTLGLPKICPPENVMKIDRPTLFSYLKHHHTPSRLVLAGVGVDHDALVECAQNFILLKEEADLSDVSLGPNPLPELAHLVIGLESVSHQHDDFVTSCVLNMMMGGGGSFSAGGPGKGMYTRLYTNVLNRYHWMHNATAYNHAYCDSGLFCIHASAHPSHLGELTQVLTREFAAMAGQMSREELERAKIQLQSMLLMNLESRPVVFEDIGRQVLATGKRLQPQHFMELIKKVSADDIVRVAGQMLRSKPAVAALGTLSRLTTLPDIEGALLHRNGQLPSRKKFTLFR</sequence>
<dbReference type="Proteomes" id="UP000747542">
    <property type="component" value="Unassembled WGS sequence"/>
</dbReference>
<keyword evidence="6" id="KW-1185">Reference proteome</keyword>
<dbReference type="PANTHER" id="PTHR11851">
    <property type="entry name" value="METALLOPROTEASE"/>
    <property type="match status" value="1"/>
</dbReference>
<reference evidence="5" key="1">
    <citation type="journal article" date="2021" name="Sci. Adv.">
        <title>The American lobster genome reveals insights on longevity, neural, and immune adaptations.</title>
        <authorList>
            <person name="Polinski J.M."/>
            <person name="Zimin A.V."/>
            <person name="Clark K.F."/>
            <person name="Kohn A.B."/>
            <person name="Sadowski N."/>
            <person name="Timp W."/>
            <person name="Ptitsyn A."/>
            <person name="Khanna P."/>
            <person name="Romanova D.Y."/>
            <person name="Williams P."/>
            <person name="Greenwood S.J."/>
            <person name="Moroz L.L."/>
            <person name="Walt D.R."/>
            <person name="Bodnar A.G."/>
        </authorList>
    </citation>
    <scope>NUCLEOTIDE SEQUENCE</scope>
    <source>
        <strain evidence="5">GMGI-L3</strain>
    </source>
</reference>
<dbReference type="GO" id="GO:0046872">
    <property type="term" value="F:metal ion binding"/>
    <property type="evidence" value="ECO:0007669"/>
    <property type="project" value="InterPro"/>
</dbReference>
<evidence type="ECO:0000313" key="5">
    <source>
        <dbReference type="EMBL" id="KAG7167432.1"/>
    </source>
</evidence>
<protein>
    <submittedName>
        <fullName evidence="5">Mitochondrial-processing peptidase subunit alpha-like</fullName>
    </submittedName>
</protein>
<name>A0A8J5JZN6_HOMAM</name>
<proteinExistence type="inferred from homology"/>
<dbReference type="SUPFAM" id="SSF63411">
    <property type="entry name" value="LuxS/MPP-like metallohydrolase"/>
    <property type="match status" value="2"/>
</dbReference>
<dbReference type="Pfam" id="PF00675">
    <property type="entry name" value="Peptidase_M16"/>
    <property type="match status" value="1"/>
</dbReference>
<evidence type="ECO:0000256" key="1">
    <source>
        <dbReference type="ARBA" id="ARBA00002123"/>
    </source>
</evidence>
<evidence type="ECO:0000313" key="6">
    <source>
        <dbReference type="Proteomes" id="UP000747542"/>
    </source>
</evidence>
<dbReference type="FunFam" id="3.30.830.10:FF:000010">
    <property type="entry name" value="Mitochondrial-processing peptidase alpha subunit, mitochondrial"/>
    <property type="match status" value="1"/>
</dbReference>
<dbReference type="InterPro" id="IPR007863">
    <property type="entry name" value="Peptidase_M16_C"/>
</dbReference>
<dbReference type="GO" id="GO:0005739">
    <property type="term" value="C:mitochondrion"/>
    <property type="evidence" value="ECO:0007669"/>
    <property type="project" value="TreeGrafter"/>
</dbReference>
<comment type="similarity">
    <text evidence="2">Belongs to the peptidase M16 family.</text>
</comment>
<evidence type="ECO:0000256" key="2">
    <source>
        <dbReference type="ARBA" id="ARBA00007261"/>
    </source>
</evidence>
<comment type="function">
    <text evidence="1">Substrate recognition and binding subunit of the essential mitochondrial processing protease (MPP), which cleaves the mitochondrial sequence off newly imported precursors proteins.</text>
</comment>
<dbReference type="AlphaFoldDB" id="A0A8J5JZN6"/>
<feature type="domain" description="Peptidase M16 C-terminal" evidence="4">
    <location>
        <begin position="186"/>
        <end position="359"/>
    </location>
</feature>
<dbReference type="InterPro" id="IPR050361">
    <property type="entry name" value="MPP/UQCRC_Complex"/>
</dbReference>
<evidence type="ECO:0000259" key="4">
    <source>
        <dbReference type="Pfam" id="PF05193"/>
    </source>
</evidence>
<dbReference type="Pfam" id="PF05193">
    <property type="entry name" value="Peptidase_M16_C"/>
    <property type="match status" value="1"/>
</dbReference>
<gene>
    <name evidence="5" type="primary">PMPCA-L</name>
    <name evidence="5" type="ORF">Hamer_G012891</name>
</gene>
<dbReference type="InterPro" id="IPR011765">
    <property type="entry name" value="Pept_M16_N"/>
</dbReference>
<evidence type="ECO:0000259" key="3">
    <source>
        <dbReference type="Pfam" id="PF00675"/>
    </source>
</evidence>
<dbReference type="InterPro" id="IPR011249">
    <property type="entry name" value="Metalloenz_LuxS/M16"/>
</dbReference>
<feature type="domain" description="Peptidase M16 N-terminal" evidence="3">
    <location>
        <begin position="72"/>
        <end position="179"/>
    </location>
</feature>
<dbReference type="EMBL" id="JAHLQT010021643">
    <property type="protein sequence ID" value="KAG7167432.1"/>
    <property type="molecule type" value="Genomic_DNA"/>
</dbReference>
<dbReference type="Gene3D" id="3.30.830.10">
    <property type="entry name" value="Metalloenzyme, LuxS/M16 peptidase-like"/>
    <property type="match status" value="2"/>
</dbReference>
<organism evidence="5 6">
    <name type="scientific">Homarus americanus</name>
    <name type="common">American lobster</name>
    <dbReference type="NCBI Taxonomy" id="6706"/>
    <lineage>
        <taxon>Eukaryota</taxon>
        <taxon>Metazoa</taxon>
        <taxon>Ecdysozoa</taxon>
        <taxon>Arthropoda</taxon>
        <taxon>Crustacea</taxon>
        <taxon>Multicrustacea</taxon>
        <taxon>Malacostraca</taxon>
        <taxon>Eumalacostraca</taxon>
        <taxon>Eucarida</taxon>
        <taxon>Decapoda</taxon>
        <taxon>Pleocyemata</taxon>
        <taxon>Astacidea</taxon>
        <taxon>Nephropoidea</taxon>
        <taxon>Nephropidae</taxon>
        <taxon>Homarus</taxon>
    </lineage>
</organism>
<accession>A0A8J5JZN6</accession>
<comment type="caution">
    <text evidence="5">The sequence shown here is derived from an EMBL/GenBank/DDBJ whole genome shotgun (WGS) entry which is preliminary data.</text>
</comment>
<dbReference type="PANTHER" id="PTHR11851:SF49">
    <property type="entry name" value="MITOCHONDRIAL-PROCESSING PEPTIDASE SUBUNIT ALPHA"/>
    <property type="match status" value="1"/>
</dbReference>